<evidence type="ECO:0000313" key="2">
    <source>
        <dbReference type="EMBL" id="ETO30721.1"/>
    </source>
</evidence>
<keyword evidence="1" id="KW-0472">Membrane</keyword>
<dbReference type="InterPro" id="IPR032675">
    <property type="entry name" value="LRR_dom_sf"/>
</dbReference>
<reference evidence="2 3" key="1">
    <citation type="journal article" date="2013" name="Curr. Biol.">
        <title>The Genome of the Foraminiferan Reticulomyxa filosa.</title>
        <authorList>
            <person name="Glockner G."/>
            <person name="Hulsmann N."/>
            <person name="Schleicher M."/>
            <person name="Noegel A.A."/>
            <person name="Eichinger L."/>
            <person name="Gallinger C."/>
            <person name="Pawlowski J."/>
            <person name="Sierra R."/>
            <person name="Euteneuer U."/>
            <person name="Pillet L."/>
            <person name="Moustafa A."/>
            <person name="Platzer M."/>
            <person name="Groth M."/>
            <person name="Szafranski K."/>
            <person name="Schliwa M."/>
        </authorList>
    </citation>
    <scope>NUCLEOTIDE SEQUENCE [LARGE SCALE GENOMIC DNA]</scope>
</reference>
<dbReference type="PANTHER" id="PTHR13382:SF10">
    <property type="entry name" value="ATP SYNTHASE SUBUNIT S, MITOCHONDRIAL"/>
    <property type="match status" value="1"/>
</dbReference>
<organism evidence="2 3">
    <name type="scientific">Reticulomyxa filosa</name>
    <dbReference type="NCBI Taxonomy" id="46433"/>
    <lineage>
        <taxon>Eukaryota</taxon>
        <taxon>Sar</taxon>
        <taxon>Rhizaria</taxon>
        <taxon>Retaria</taxon>
        <taxon>Foraminifera</taxon>
        <taxon>Monothalamids</taxon>
        <taxon>Reticulomyxidae</taxon>
        <taxon>Reticulomyxa</taxon>
    </lineage>
</organism>
<feature type="transmembrane region" description="Helical" evidence="1">
    <location>
        <begin position="219"/>
        <end position="245"/>
    </location>
</feature>
<dbReference type="SMART" id="SM00367">
    <property type="entry name" value="LRR_CC"/>
    <property type="match status" value="4"/>
</dbReference>
<dbReference type="InterPro" id="IPR006553">
    <property type="entry name" value="Leu-rich_rpt_Cys-con_subtyp"/>
</dbReference>
<dbReference type="PANTHER" id="PTHR13382">
    <property type="entry name" value="MITOCHONDRIAL ATP SYNTHASE COUPLING FACTOR B"/>
    <property type="match status" value="1"/>
</dbReference>
<keyword evidence="1" id="KW-1133">Transmembrane helix</keyword>
<name>X6NXJ6_RETFI</name>
<protein>
    <submittedName>
        <fullName evidence="2">Uncharacterized protein</fullName>
    </submittedName>
</protein>
<dbReference type="EMBL" id="ASPP01005342">
    <property type="protein sequence ID" value="ETO30721.1"/>
    <property type="molecule type" value="Genomic_DNA"/>
</dbReference>
<dbReference type="Proteomes" id="UP000023152">
    <property type="component" value="Unassembled WGS sequence"/>
</dbReference>
<dbReference type="GO" id="GO:0005737">
    <property type="term" value="C:cytoplasm"/>
    <property type="evidence" value="ECO:0007669"/>
    <property type="project" value="TreeGrafter"/>
</dbReference>
<keyword evidence="3" id="KW-1185">Reference proteome</keyword>
<comment type="caution">
    <text evidence="2">The sequence shown here is derived from an EMBL/GenBank/DDBJ whole genome shotgun (WGS) entry which is preliminary data.</text>
</comment>
<proteinExistence type="predicted"/>
<keyword evidence="1" id="KW-0812">Transmembrane</keyword>
<evidence type="ECO:0000256" key="1">
    <source>
        <dbReference type="SAM" id="Phobius"/>
    </source>
</evidence>
<sequence length="560" mass="64608">MEFPVEIRQRFLFSGTKKADLNDEEKIDEWKSTVAFALVNKHRHSWNDWKKVFDTSAAMENSYSKLQVLHFCNMLNISNNNIAAVVKQCPQLSELSLAGCVTLTDQVWFEYVDSMFYLYVSLHHLAELKNIQSLDISRCLFSDNGVKHLVKYDEWEQLHKAMMDGQSDQGHYNNKFQLASTQDFNVLGVGSTLKCLKVVLATSLYVRTHFYMFIMQIKFLPLLFLLHFVCFIYIFLCIHSLYVFFYQVFFCGDIIRYVCVWGIKKKTQMNDCPNMTDLSVRYVSHACGHRLHSLHIRAIDVDRNTLLDVCDHCKYLEELDLGSDNMYFGNDSIDDMCIFSLLALRHLRVLNLAGLHNITHKSVCPLLKSMSLKCVNLSGCSKIHIDLVCQTLYQQFSMSSSLRDNLSLSPQMRPQPSPSKLNIRNLPEIVLSKHVHHFKEADNSFKPAPLLFGPNSFNLPEIKYRAFVDPDISSSFKLCGLKLANTNISNTGVSYLKHLPIQHLDLNGCNEITNDALKDFSEENSFPKLVCLDLGLCVQLQRQKVEEFSLMRRDIRIKYY</sequence>
<evidence type="ECO:0000313" key="3">
    <source>
        <dbReference type="Proteomes" id="UP000023152"/>
    </source>
</evidence>
<dbReference type="AlphaFoldDB" id="X6NXJ6"/>
<accession>X6NXJ6</accession>
<dbReference type="InterPro" id="IPR050648">
    <property type="entry name" value="F-box_LRR-repeat"/>
</dbReference>
<gene>
    <name evidence="2" type="ORF">RFI_06396</name>
</gene>
<dbReference type="OrthoDB" id="550575at2759"/>
<dbReference type="SUPFAM" id="SSF52047">
    <property type="entry name" value="RNI-like"/>
    <property type="match status" value="1"/>
</dbReference>
<dbReference type="Gene3D" id="3.80.10.10">
    <property type="entry name" value="Ribonuclease Inhibitor"/>
    <property type="match status" value="3"/>
</dbReference>